<dbReference type="InParanoid" id="E4XXG9"/>
<accession>E4XXG9</accession>
<protein>
    <submittedName>
        <fullName evidence="2">Uncharacterized protein</fullName>
    </submittedName>
</protein>
<dbReference type="AlphaFoldDB" id="E4XXG9"/>
<keyword evidence="3" id="KW-1185">Reference proteome</keyword>
<proteinExistence type="predicted"/>
<dbReference type="OrthoDB" id="10627222at2759"/>
<evidence type="ECO:0000313" key="2">
    <source>
        <dbReference type="EMBL" id="CBY14363.1"/>
    </source>
</evidence>
<dbReference type="EMBL" id="FN653279">
    <property type="protein sequence ID" value="CBY14363.1"/>
    <property type="molecule type" value="Genomic_DNA"/>
</dbReference>
<gene>
    <name evidence="2" type="ORF">GSOID_T00007357001</name>
</gene>
<feature type="region of interest" description="Disordered" evidence="1">
    <location>
        <begin position="98"/>
        <end position="119"/>
    </location>
</feature>
<dbReference type="Proteomes" id="UP000001307">
    <property type="component" value="Unassembled WGS sequence"/>
</dbReference>
<organism evidence="2">
    <name type="scientific">Oikopleura dioica</name>
    <name type="common">Tunicate</name>
    <dbReference type="NCBI Taxonomy" id="34765"/>
    <lineage>
        <taxon>Eukaryota</taxon>
        <taxon>Metazoa</taxon>
        <taxon>Chordata</taxon>
        <taxon>Tunicata</taxon>
        <taxon>Appendicularia</taxon>
        <taxon>Copelata</taxon>
        <taxon>Oikopleuridae</taxon>
        <taxon>Oikopleura</taxon>
    </lineage>
</organism>
<reference evidence="2" key="1">
    <citation type="journal article" date="2010" name="Science">
        <title>Plasticity of animal genome architecture unmasked by rapid evolution of a pelagic tunicate.</title>
        <authorList>
            <person name="Denoeud F."/>
            <person name="Henriet S."/>
            <person name="Mungpakdee S."/>
            <person name="Aury J.M."/>
            <person name="Da Silva C."/>
            <person name="Brinkmann H."/>
            <person name="Mikhaleva J."/>
            <person name="Olsen L.C."/>
            <person name="Jubin C."/>
            <person name="Canestro C."/>
            <person name="Bouquet J.M."/>
            <person name="Danks G."/>
            <person name="Poulain J."/>
            <person name="Campsteijn C."/>
            <person name="Adamski M."/>
            <person name="Cross I."/>
            <person name="Yadetie F."/>
            <person name="Muffato M."/>
            <person name="Louis A."/>
            <person name="Butcher S."/>
            <person name="Tsagkogeorga G."/>
            <person name="Konrad A."/>
            <person name="Singh S."/>
            <person name="Jensen M.F."/>
            <person name="Cong E.H."/>
            <person name="Eikeseth-Otteraa H."/>
            <person name="Noel B."/>
            <person name="Anthouard V."/>
            <person name="Porcel B.M."/>
            <person name="Kachouri-Lafond R."/>
            <person name="Nishino A."/>
            <person name="Ugolini M."/>
            <person name="Chourrout P."/>
            <person name="Nishida H."/>
            <person name="Aasland R."/>
            <person name="Huzurbazar S."/>
            <person name="Westhof E."/>
            <person name="Delsuc F."/>
            <person name="Lehrach H."/>
            <person name="Reinhardt R."/>
            <person name="Weissenbach J."/>
            <person name="Roy S.W."/>
            <person name="Artiguenave F."/>
            <person name="Postlethwait J.H."/>
            <person name="Manak J.R."/>
            <person name="Thompson E.M."/>
            <person name="Jaillon O."/>
            <person name="Du Pasquier L."/>
            <person name="Boudinot P."/>
            <person name="Liberles D.A."/>
            <person name="Volff J.N."/>
            <person name="Philippe H."/>
            <person name="Lenhard B."/>
            <person name="Roest Crollius H."/>
            <person name="Wincker P."/>
            <person name="Chourrout D."/>
        </authorList>
    </citation>
    <scope>NUCLEOTIDE SEQUENCE [LARGE SCALE GENOMIC DNA]</scope>
</reference>
<evidence type="ECO:0000256" key="1">
    <source>
        <dbReference type="SAM" id="MobiDB-lite"/>
    </source>
</evidence>
<sequence length="401" mass="44170">MSETVAQIALSSSNWRNCGSSSAALVCSSHICKICNFGTRELSALHEHMRAAHQCSPVARAVSPSFSDSGSVCASPNSSSNEAWSEIAQLPVKPRNYRLTPTRRPRKPKTVQLSPPNNFMLSTMQNAPQSERVLTEEDFLVEAFAAQCSRVPLLAGPPSSSLPSLRVQIVRDAQRGRMVAPTHDEHERPLPGSLPVSGNYSAGNYDQIHYDCDDEALLENKRQRTFYNLGATKCSFDEEHARNQLSPLPFIDDHFIDEIDPDFIAEYGGVQLENELSPEFPTASHFQLASEPVEMVELVPSPTPEATTTIGHTMVTRKRARKRSPEAQKAPPAAKKRKTVAAVKSTTTQRGKLAKPIATSTVLKGNKLRENNRLTTSTRRTISWNRKNSRSCATNTATDFA</sequence>
<name>E4XXG9_OIKDI</name>
<evidence type="ECO:0000313" key="3">
    <source>
        <dbReference type="Proteomes" id="UP000001307"/>
    </source>
</evidence>